<name>A0A8J3DI48_9HYPH</name>
<gene>
    <name evidence="2" type="ORF">GCM10010136_16290</name>
</gene>
<dbReference type="GO" id="GO:0004521">
    <property type="term" value="F:RNA endonuclease activity"/>
    <property type="evidence" value="ECO:0007669"/>
    <property type="project" value="TreeGrafter"/>
</dbReference>
<dbReference type="InterPro" id="IPR001279">
    <property type="entry name" value="Metallo-B-lactamas"/>
</dbReference>
<evidence type="ECO:0000313" key="2">
    <source>
        <dbReference type="EMBL" id="GHC70210.1"/>
    </source>
</evidence>
<dbReference type="Pfam" id="PF12706">
    <property type="entry name" value="Lactamase_B_2"/>
    <property type="match status" value="1"/>
</dbReference>
<feature type="domain" description="Metallo-beta-lactamase" evidence="1">
    <location>
        <begin position="13"/>
        <end position="203"/>
    </location>
</feature>
<dbReference type="Gene3D" id="3.60.15.10">
    <property type="entry name" value="Ribonuclease Z/Hydroxyacylglutathione hydrolase-like"/>
    <property type="match status" value="1"/>
</dbReference>
<comment type="caution">
    <text evidence="2">The sequence shown here is derived from an EMBL/GenBank/DDBJ whole genome shotgun (WGS) entry which is preliminary data.</text>
</comment>
<dbReference type="InterPro" id="IPR050698">
    <property type="entry name" value="MBL"/>
</dbReference>
<sequence length="382" mass="40517">MKIGLQGGFGEKGRTSVSVSSGGKTIMLDAGIKVGAQGEEYYPRLIKPIGAYDAILISHAHEDHIGAMARLVALGYRGAFYMTAETLAEAQATLDQYADTQDLAGFALANTKITLFAPGETLKFGDMTVSTGLSGHVVGGVWFAVEAKRKRIVYSADIVPKSAVFRMDPMPLCDLLILDASYGADPVSAQERAAQIADWVTARQGGCLLPTPLSGRSIELIAALDMQFAIHSGMRDPLRRQIEAEDALVAGIAPMLGERLANARNWEVDEALPDCPLLVHDGMGVAGPAADAIRAAQTGDYPILLSGHLPAGSPGALLKASGRADWIRMPTHPTLPEAMALWQRAGRPDLLAHSCDETMLAELGQHIDGLDISARTGQIITV</sequence>
<reference evidence="2" key="1">
    <citation type="journal article" date="2014" name="Int. J. Syst. Evol. Microbiol.">
        <title>Complete genome sequence of Corynebacterium casei LMG S-19264T (=DSM 44701T), isolated from a smear-ripened cheese.</title>
        <authorList>
            <consortium name="US DOE Joint Genome Institute (JGI-PGF)"/>
            <person name="Walter F."/>
            <person name="Albersmeier A."/>
            <person name="Kalinowski J."/>
            <person name="Ruckert C."/>
        </authorList>
    </citation>
    <scope>NUCLEOTIDE SEQUENCE</scope>
    <source>
        <strain evidence="2">KCTC 42097</strain>
    </source>
</reference>
<dbReference type="SMART" id="SM00849">
    <property type="entry name" value="Lactamase_B"/>
    <property type="match status" value="1"/>
</dbReference>
<dbReference type="PANTHER" id="PTHR11203:SF37">
    <property type="entry name" value="INTEGRATOR COMPLEX SUBUNIT 11"/>
    <property type="match status" value="1"/>
</dbReference>
<dbReference type="RefSeq" id="WP_189489514.1">
    <property type="nucleotide sequence ID" value="NZ_BMZO01000005.1"/>
</dbReference>
<dbReference type="Proteomes" id="UP000641137">
    <property type="component" value="Unassembled WGS sequence"/>
</dbReference>
<dbReference type="InterPro" id="IPR036866">
    <property type="entry name" value="RibonucZ/Hydroxyglut_hydro"/>
</dbReference>
<accession>A0A8J3DI48</accession>
<evidence type="ECO:0000259" key="1">
    <source>
        <dbReference type="SMART" id="SM00849"/>
    </source>
</evidence>
<protein>
    <submittedName>
        <fullName evidence="2">MBL fold metallo-hydrolase</fullName>
    </submittedName>
</protein>
<dbReference type="SUPFAM" id="SSF56281">
    <property type="entry name" value="Metallo-hydrolase/oxidoreductase"/>
    <property type="match status" value="1"/>
</dbReference>
<dbReference type="PANTHER" id="PTHR11203">
    <property type="entry name" value="CLEAVAGE AND POLYADENYLATION SPECIFICITY FACTOR FAMILY MEMBER"/>
    <property type="match status" value="1"/>
</dbReference>
<reference evidence="2" key="2">
    <citation type="submission" date="2020-09" db="EMBL/GenBank/DDBJ databases">
        <authorList>
            <person name="Sun Q."/>
            <person name="Kim S."/>
        </authorList>
    </citation>
    <scope>NUCLEOTIDE SEQUENCE</scope>
    <source>
        <strain evidence="2">KCTC 42097</strain>
    </source>
</reference>
<evidence type="ECO:0000313" key="3">
    <source>
        <dbReference type="Proteomes" id="UP000641137"/>
    </source>
</evidence>
<proteinExistence type="predicted"/>
<organism evidence="2 3">
    <name type="scientific">Limoniibacter endophyticus</name>
    <dbReference type="NCBI Taxonomy" id="1565040"/>
    <lineage>
        <taxon>Bacteria</taxon>
        <taxon>Pseudomonadati</taxon>
        <taxon>Pseudomonadota</taxon>
        <taxon>Alphaproteobacteria</taxon>
        <taxon>Hyphomicrobiales</taxon>
        <taxon>Bartonellaceae</taxon>
        <taxon>Limoniibacter</taxon>
    </lineage>
</organism>
<keyword evidence="3" id="KW-1185">Reference proteome</keyword>
<dbReference type="AlphaFoldDB" id="A0A8J3DI48"/>
<dbReference type="EMBL" id="BMZO01000005">
    <property type="protein sequence ID" value="GHC70210.1"/>
    <property type="molecule type" value="Genomic_DNA"/>
</dbReference>